<accession>A0ACC2J9I6</accession>
<reference evidence="1" key="1">
    <citation type="submission" date="2022-11" db="EMBL/GenBank/DDBJ databases">
        <title>Genome Sequence of Nemania bipapillata.</title>
        <authorList>
            <person name="Buettner E."/>
        </authorList>
    </citation>
    <scope>NUCLEOTIDE SEQUENCE</scope>
    <source>
        <strain evidence="1">CP14</strain>
    </source>
</reference>
<proteinExistence type="predicted"/>
<organism evidence="1 2">
    <name type="scientific">Nemania bipapillata</name>
    <dbReference type="NCBI Taxonomy" id="110536"/>
    <lineage>
        <taxon>Eukaryota</taxon>
        <taxon>Fungi</taxon>
        <taxon>Dikarya</taxon>
        <taxon>Ascomycota</taxon>
        <taxon>Pezizomycotina</taxon>
        <taxon>Sordariomycetes</taxon>
        <taxon>Xylariomycetidae</taxon>
        <taxon>Xylariales</taxon>
        <taxon>Xylariaceae</taxon>
        <taxon>Nemania</taxon>
    </lineage>
</organism>
<protein>
    <submittedName>
        <fullName evidence="1">Uncharacterized protein</fullName>
    </submittedName>
</protein>
<sequence>MAGKVSKSRAPRPPLKLSKASQGKLLGAVAKLLPTEAGAGAIPLPSKRDVLPQINTQQSGIEHAKTIQQPSLPEPPYAPIPKPKAEEHEKASPTMLSQKRQIGSDLINNEHQLKRARLTRKNLALFNKTGKNKETNAAQLSSLPESTIESTTATTKTTSTISSGFAIEAFHNGILPYLDSKPPTNLEEIRKRYSEPRGTPSPPESVYDDYVVTVEEAYNEATMVFRLCGRLVKDHPGCKIALNQAFTGFPKNVGFNNGLSAPQPDFIEGLPMTQFGPFPIDQHIDGAVLYKDNVRSVTLPHFAGDWKGPDGNIRKATLQCSYTGAALVYARNKALAYLGKPDSPGHAEVTTFATDGTTLKLYAHYATASENGTLEYHQYQYASVAMTGSYEGHKDGRRGLRNHQDHALKQSCALRDQLKKHWEQHHCALQPITEEVLPPTLDVTFETTNADEDNVNCEIVKQPCEPTPTSPIPEHVSNKRRTLRSFPSSKPLPPANDYVPNGGCRKRKALLPLQGSSSGPSRRRSKRKGS</sequence>
<evidence type="ECO:0000313" key="2">
    <source>
        <dbReference type="Proteomes" id="UP001153334"/>
    </source>
</evidence>
<evidence type="ECO:0000313" key="1">
    <source>
        <dbReference type="EMBL" id="KAJ8124091.1"/>
    </source>
</evidence>
<dbReference type="Proteomes" id="UP001153334">
    <property type="component" value="Unassembled WGS sequence"/>
</dbReference>
<dbReference type="EMBL" id="JAPESX010000011">
    <property type="protein sequence ID" value="KAJ8124091.1"/>
    <property type="molecule type" value="Genomic_DNA"/>
</dbReference>
<name>A0ACC2J9I6_9PEZI</name>
<comment type="caution">
    <text evidence="1">The sequence shown here is derived from an EMBL/GenBank/DDBJ whole genome shotgun (WGS) entry which is preliminary data.</text>
</comment>
<gene>
    <name evidence="1" type="ORF">ONZ43_g114</name>
</gene>
<keyword evidence="2" id="KW-1185">Reference proteome</keyword>